<name>A0A480J5Q5_PIG</name>
<dbReference type="AlphaFoldDB" id="A0A480J5Q5"/>
<dbReference type="EMBL" id="DQIR01088231">
    <property type="protein sequence ID" value="HDA43707.1"/>
    <property type="molecule type" value="Transcribed_RNA"/>
</dbReference>
<reference evidence="2" key="1">
    <citation type="journal article" date="2019" name="PeerJ">
        <title>Genes of the pig, Sus scrofa, reconstructed with EvidentialGene.</title>
        <authorList>
            <person name="Gilbert D.G."/>
        </authorList>
    </citation>
    <scope>NUCLEOTIDE SEQUENCE</scope>
</reference>
<proteinExistence type="predicted"/>
<evidence type="ECO:0000256" key="1">
    <source>
        <dbReference type="SAM" id="SignalP"/>
    </source>
</evidence>
<feature type="signal peptide" evidence="1">
    <location>
        <begin position="1"/>
        <end position="26"/>
    </location>
</feature>
<evidence type="ECO:0000313" key="2">
    <source>
        <dbReference type="EMBL" id="HDA43707.1"/>
    </source>
</evidence>
<dbReference type="EMBL" id="DQIR01079271">
    <property type="protein sequence ID" value="HDA34747.1"/>
    <property type="molecule type" value="Transcribed_RNA"/>
</dbReference>
<sequence length="220" mass="24663">MTSFTCLEPWCWPFTVLSIWASPLSSQPYASSHRMGELSKGQGKNVSSLEARALELTQPHSQHLLLAKSRLRMSPTLKSRQVNAASHWWEMQNITAMLWGLSRSGCLCTRRLGQSRSSSFSDGFGFLSKSSPVAGHRRTASQCQGPVCRCSLRSISIHLPCREIFTTSTQQPRQRPAKDRCWSHPGLGPARLVPCFVNICVWGQDLSVKYLLFARRSILL</sequence>
<feature type="chain" id="PRO_5036114774" evidence="1">
    <location>
        <begin position="27"/>
        <end position="220"/>
    </location>
</feature>
<keyword evidence="1" id="KW-0732">Signal</keyword>
<organism evidence="2">
    <name type="scientific">Sus scrofa</name>
    <name type="common">Pig</name>
    <dbReference type="NCBI Taxonomy" id="9823"/>
    <lineage>
        <taxon>Eukaryota</taxon>
        <taxon>Metazoa</taxon>
        <taxon>Chordata</taxon>
        <taxon>Craniata</taxon>
        <taxon>Vertebrata</taxon>
        <taxon>Euteleostomi</taxon>
        <taxon>Mammalia</taxon>
        <taxon>Eutheria</taxon>
        <taxon>Laurasiatheria</taxon>
        <taxon>Artiodactyla</taxon>
        <taxon>Suina</taxon>
        <taxon>Suidae</taxon>
        <taxon>Sus</taxon>
    </lineage>
</organism>
<protein>
    <submittedName>
        <fullName evidence="2">Uncharacterized protein</fullName>
    </submittedName>
</protein>
<accession>A0A480J5Q5</accession>